<gene>
    <name evidence="2" type="ORF">SO694_0005306</name>
</gene>
<dbReference type="EMBL" id="JBBJCI010000206">
    <property type="protein sequence ID" value="KAK7241047.1"/>
    <property type="molecule type" value="Genomic_DNA"/>
</dbReference>
<evidence type="ECO:0000313" key="2">
    <source>
        <dbReference type="EMBL" id="KAK7241047.1"/>
    </source>
</evidence>
<accession>A0ABR1FXT4</accession>
<evidence type="ECO:0000313" key="3">
    <source>
        <dbReference type="Proteomes" id="UP001363151"/>
    </source>
</evidence>
<comment type="caution">
    <text evidence="2">The sequence shown here is derived from an EMBL/GenBank/DDBJ whole genome shotgun (WGS) entry which is preliminary data.</text>
</comment>
<feature type="compositionally biased region" description="Basic residues" evidence="1">
    <location>
        <begin position="295"/>
        <end position="305"/>
    </location>
</feature>
<protein>
    <submittedName>
        <fullName evidence="2">Uncharacterized protein</fullName>
    </submittedName>
</protein>
<evidence type="ECO:0000256" key="1">
    <source>
        <dbReference type="SAM" id="MobiDB-lite"/>
    </source>
</evidence>
<dbReference type="Proteomes" id="UP001363151">
    <property type="component" value="Unassembled WGS sequence"/>
</dbReference>
<feature type="region of interest" description="Disordered" evidence="1">
    <location>
        <begin position="250"/>
        <end position="309"/>
    </location>
</feature>
<proteinExistence type="predicted"/>
<organism evidence="2 3">
    <name type="scientific">Aureococcus anophagefferens</name>
    <name type="common">Harmful bloom alga</name>
    <dbReference type="NCBI Taxonomy" id="44056"/>
    <lineage>
        <taxon>Eukaryota</taxon>
        <taxon>Sar</taxon>
        <taxon>Stramenopiles</taxon>
        <taxon>Ochrophyta</taxon>
        <taxon>Pelagophyceae</taxon>
        <taxon>Pelagomonadales</taxon>
        <taxon>Pelagomonadaceae</taxon>
        <taxon>Aureococcus</taxon>
    </lineage>
</organism>
<name>A0ABR1FXT4_AURAN</name>
<keyword evidence="3" id="KW-1185">Reference proteome</keyword>
<feature type="compositionally biased region" description="Basic and acidic residues" evidence="1">
    <location>
        <begin position="276"/>
        <end position="294"/>
    </location>
</feature>
<reference evidence="2 3" key="1">
    <citation type="submission" date="2024-03" db="EMBL/GenBank/DDBJ databases">
        <title>Aureococcus anophagefferens CCMP1851 and Kratosvirus quantuckense: Draft genome of a second virus-susceptible host strain in the model system.</title>
        <authorList>
            <person name="Chase E."/>
            <person name="Truchon A.R."/>
            <person name="Schepens W."/>
            <person name="Wilhelm S.W."/>
        </authorList>
    </citation>
    <scope>NUCLEOTIDE SEQUENCE [LARGE SCALE GENOMIC DNA]</scope>
    <source>
        <strain evidence="2 3">CCMP1851</strain>
    </source>
</reference>
<feature type="compositionally biased region" description="Low complexity" evidence="1">
    <location>
        <begin position="257"/>
        <end position="275"/>
    </location>
</feature>
<sequence length="377" mass="41656">MPSIPRSFGLLVLSRVVIPRPPDWQDKPPPPACAPRVCSAEARGGWECGVVMAVDNTYWNTVNAFGRYARDYIPMYEADLDRMGIRHLPVGSGCPLFKRPFGSDDEPAFLTRLKCVSDPEPDTNDGYCNWEQAHYDSTLSVSDEAVARGCADAEIDYIYTVDMDSVEANWGYCDGTSDEICVPCAPSEAEPAPSCDAVADPCEELFGATFAVGDAVCWDNSECKRARGNEDWCGRVADGKRCVWTSEATAAPTPGSAVAAPTSAPRAPTRAAPTPTRDRARRDGGGIRADDDGRRRRRRRRRRAHGVGVAVRARRLHPPRRRRHRRRPLRRLKSRARHIGARVELADVATRVDPPMAEIVSVNPFGEKEELIMQAHC</sequence>